<sequence>MAMQPLSARNLATLEMNHQALLDLCLKLEELSASSSEEIEAATCDRLEADLLPLLRQTQQLEEQALFEQFAAATESTFGTHFTQELKAEHRCDLAAAADALAVLRSIRNNTAAIEPARHLLRGFAESLRRHINSEKLVIEALLSSEAEKRPIFS</sequence>
<dbReference type="EMBL" id="JACHEJ010000011">
    <property type="protein sequence ID" value="MBB6181573.1"/>
    <property type="molecule type" value="Genomic_DNA"/>
</dbReference>
<keyword evidence="3" id="KW-1185">Reference proteome</keyword>
<dbReference type="InterPro" id="IPR012312">
    <property type="entry name" value="Hemerythrin-like"/>
</dbReference>
<dbReference type="Proteomes" id="UP000535501">
    <property type="component" value="Unassembled WGS sequence"/>
</dbReference>
<dbReference type="AlphaFoldDB" id="A0A7W9Z035"/>
<comment type="caution">
    <text evidence="2">The sequence shown here is derived from an EMBL/GenBank/DDBJ whole genome shotgun (WGS) entry which is preliminary data.</text>
</comment>
<name>A0A7W9Z035_9HYPH</name>
<protein>
    <recommendedName>
        <fullName evidence="1">Hemerythrin-like domain-containing protein</fullName>
    </recommendedName>
</protein>
<reference evidence="2 3" key="1">
    <citation type="submission" date="2020-08" db="EMBL/GenBank/DDBJ databases">
        <title>Genomic Encyclopedia of Type Strains, Phase IV (KMG-IV): sequencing the most valuable type-strain genomes for metagenomic binning, comparative biology and taxonomic classification.</title>
        <authorList>
            <person name="Goeker M."/>
        </authorList>
    </citation>
    <scope>NUCLEOTIDE SEQUENCE [LARGE SCALE GENOMIC DNA]</scope>
    <source>
        <strain evidence="2 3">DSM 102134</strain>
    </source>
</reference>
<evidence type="ECO:0000259" key="1">
    <source>
        <dbReference type="Pfam" id="PF01814"/>
    </source>
</evidence>
<organism evidence="2 3">
    <name type="scientific">Pseudorhizobium flavum</name>
    <dbReference type="NCBI Taxonomy" id="1335061"/>
    <lineage>
        <taxon>Bacteria</taxon>
        <taxon>Pseudomonadati</taxon>
        <taxon>Pseudomonadota</taxon>
        <taxon>Alphaproteobacteria</taxon>
        <taxon>Hyphomicrobiales</taxon>
        <taxon>Rhizobiaceae</taxon>
        <taxon>Rhizobium/Agrobacterium group</taxon>
        <taxon>Pseudorhizobium</taxon>
    </lineage>
</organism>
<dbReference type="RefSeq" id="WP_139346287.1">
    <property type="nucleotide sequence ID" value="NZ_JACHEJ010000011.1"/>
</dbReference>
<feature type="domain" description="Hemerythrin-like" evidence="1">
    <location>
        <begin position="12"/>
        <end position="139"/>
    </location>
</feature>
<evidence type="ECO:0000313" key="2">
    <source>
        <dbReference type="EMBL" id="MBB6181573.1"/>
    </source>
</evidence>
<dbReference type="Pfam" id="PF01814">
    <property type="entry name" value="Hemerythrin"/>
    <property type="match status" value="1"/>
</dbReference>
<gene>
    <name evidence="2" type="ORF">HNQ75_003561</name>
</gene>
<evidence type="ECO:0000313" key="3">
    <source>
        <dbReference type="Proteomes" id="UP000535501"/>
    </source>
</evidence>
<proteinExistence type="predicted"/>
<accession>A0A7W9Z035</accession>